<protein>
    <submittedName>
        <fullName evidence="1">Uncharacterized protein</fullName>
    </submittedName>
</protein>
<name>A0ABQ7K6P6_9FUNG</name>
<accession>A0ABQ7K6P6</accession>
<evidence type="ECO:0000313" key="1">
    <source>
        <dbReference type="EMBL" id="KAG0292003.1"/>
    </source>
</evidence>
<keyword evidence="2" id="KW-1185">Reference proteome</keyword>
<dbReference type="EMBL" id="JAAAIM010000215">
    <property type="protein sequence ID" value="KAG0292003.1"/>
    <property type="molecule type" value="Genomic_DNA"/>
</dbReference>
<gene>
    <name evidence="1" type="ORF">BGZ96_004628</name>
</gene>
<dbReference type="Proteomes" id="UP001194696">
    <property type="component" value="Unassembled WGS sequence"/>
</dbReference>
<proteinExistence type="predicted"/>
<sequence length="189" mass="21438">MPALEHLFIASVPPELQRNRRLQLAIRHFLMSRTRLKTFYIHHITIDPEFVFAQPGKELKYGWVCSSLDIMSFKFVITTESEQDQAILLGSVYRQLGCLPRLRVLSIECQIPQDSHTQEILQLKKAADLKKLTLIGFGNALTLQGIVAVMEAAPGLETLELKPPLSYSDRNAVSQWLKKAGRLDVELLN</sequence>
<organism evidence="1 2">
    <name type="scientific">Linnemannia gamsii</name>
    <dbReference type="NCBI Taxonomy" id="64522"/>
    <lineage>
        <taxon>Eukaryota</taxon>
        <taxon>Fungi</taxon>
        <taxon>Fungi incertae sedis</taxon>
        <taxon>Mucoromycota</taxon>
        <taxon>Mortierellomycotina</taxon>
        <taxon>Mortierellomycetes</taxon>
        <taxon>Mortierellales</taxon>
        <taxon>Mortierellaceae</taxon>
        <taxon>Linnemannia</taxon>
    </lineage>
</organism>
<reference evidence="1 2" key="1">
    <citation type="journal article" date="2020" name="Fungal Divers.">
        <title>Resolving the Mortierellaceae phylogeny through synthesis of multi-gene phylogenetics and phylogenomics.</title>
        <authorList>
            <person name="Vandepol N."/>
            <person name="Liber J."/>
            <person name="Desiro A."/>
            <person name="Na H."/>
            <person name="Kennedy M."/>
            <person name="Barry K."/>
            <person name="Grigoriev I.V."/>
            <person name="Miller A.N."/>
            <person name="O'Donnell K."/>
            <person name="Stajich J.E."/>
            <person name="Bonito G."/>
        </authorList>
    </citation>
    <scope>NUCLEOTIDE SEQUENCE [LARGE SCALE GENOMIC DNA]</scope>
    <source>
        <strain evidence="1 2">AD045</strain>
    </source>
</reference>
<evidence type="ECO:0000313" key="2">
    <source>
        <dbReference type="Proteomes" id="UP001194696"/>
    </source>
</evidence>
<comment type="caution">
    <text evidence="1">The sequence shown here is derived from an EMBL/GenBank/DDBJ whole genome shotgun (WGS) entry which is preliminary data.</text>
</comment>